<proteinExistence type="predicted"/>
<name>A0ABY4EKV2_9BACI</name>
<evidence type="ECO:0000313" key="2">
    <source>
        <dbReference type="EMBL" id="UOQ45099.1"/>
    </source>
</evidence>
<keyword evidence="1" id="KW-0472">Membrane</keyword>
<keyword evidence="3" id="KW-1185">Reference proteome</keyword>
<keyword evidence="1" id="KW-0812">Transmembrane</keyword>
<dbReference type="NCBIfam" id="TIGR02359">
    <property type="entry name" value="thiW"/>
    <property type="match status" value="1"/>
</dbReference>
<evidence type="ECO:0000313" key="3">
    <source>
        <dbReference type="Proteomes" id="UP000831787"/>
    </source>
</evidence>
<dbReference type="Gene3D" id="1.10.1760.20">
    <property type="match status" value="1"/>
</dbReference>
<feature type="transmembrane region" description="Helical" evidence="1">
    <location>
        <begin position="129"/>
        <end position="149"/>
    </location>
</feature>
<dbReference type="InterPro" id="IPR012652">
    <property type="entry name" value="ThiW"/>
</dbReference>
<dbReference type="PIRSF" id="PIRSF024534">
    <property type="entry name" value="ThiW"/>
    <property type="match status" value="1"/>
</dbReference>
<organism evidence="2 3">
    <name type="scientific">Halobacillus salinarum</name>
    <dbReference type="NCBI Taxonomy" id="2932257"/>
    <lineage>
        <taxon>Bacteria</taxon>
        <taxon>Bacillati</taxon>
        <taxon>Bacillota</taxon>
        <taxon>Bacilli</taxon>
        <taxon>Bacillales</taxon>
        <taxon>Bacillaceae</taxon>
        <taxon>Halobacillus</taxon>
    </lineage>
</organism>
<dbReference type="Proteomes" id="UP000831787">
    <property type="component" value="Chromosome"/>
</dbReference>
<protein>
    <submittedName>
        <fullName evidence="2">Energy coupling factor transporter S component ThiW</fullName>
    </submittedName>
</protein>
<gene>
    <name evidence="2" type="primary">thiW</name>
    <name evidence="2" type="ORF">MUN89_03855</name>
</gene>
<feature type="transmembrane region" description="Helical" evidence="1">
    <location>
        <begin position="37"/>
        <end position="59"/>
    </location>
</feature>
<dbReference type="EMBL" id="CP095073">
    <property type="protein sequence ID" value="UOQ45099.1"/>
    <property type="molecule type" value="Genomic_DNA"/>
</dbReference>
<accession>A0ABY4EKV2</accession>
<sequence>MKTRTLTRMAVLAAIGTLGSQWLWFPAGIAKAYPVQHAVNVIAAVTLGPLPAVGIAFVIGVLRNLLGIGTLLAFPGAMIGAFLSGILYRLFQRPIYSALGEVMGTGLIGSLVSVPYAHVLMGSAGGAFVFLPSFLISSFTGALIGWFLVVRMKPSRALPTF</sequence>
<dbReference type="RefSeq" id="WP_244711556.1">
    <property type="nucleotide sequence ID" value="NZ_CP095073.1"/>
</dbReference>
<feature type="transmembrane region" description="Helical" evidence="1">
    <location>
        <begin position="65"/>
        <end position="88"/>
    </location>
</feature>
<keyword evidence="1" id="KW-1133">Transmembrane helix</keyword>
<reference evidence="2 3" key="1">
    <citation type="submission" date="2022-04" db="EMBL/GenBank/DDBJ databases">
        <title>Halobacillus sp. isolated from saltern.</title>
        <authorList>
            <person name="Won M."/>
            <person name="Lee C.-M."/>
            <person name="Woen H.-Y."/>
            <person name="Kwon S.-W."/>
        </authorList>
    </citation>
    <scope>NUCLEOTIDE SEQUENCE [LARGE SCALE GENOMIC DNA]</scope>
    <source>
        <strain evidence="2 3">SSBR10-3</strain>
    </source>
</reference>
<dbReference type="Pfam" id="PF09512">
    <property type="entry name" value="ThiW"/>
    <property type="match status" value="1"/>
</dbReference>
<feature type="transmembrane region" description="Helical" evidence="1">
    <location>
        <begin position="95"/>
        <end position="117"/>
    </location>
</feature>
<evidence type="ECO:0000256" key="1">
    <source>
        <dbReference type="SAM" id="Phobius"/>
    </source>
</evidence>